<dbReference type="AlphaFoldDB" id="A0AA42CN98"/>
<reference evidence="1" key="1">
    <citation type="submission" date="2022-05" db="EMBL/GenBank/DDBJ databases">
        <authorList>
            <person name="Pankratov T."/>
        </authorList>
    </citation>
    <scope>NUCLEOTIDE SEQUENCE</scope>
    <source>
        <strain evidence="1">BP6-180914</strain>
    </source>
</reference>
<keyword evidence="2" id="KW-1185">Reference proteome</keyword>
<name>A0AA42CN98_9HYPH</name>
<organism evidence="1 2">
    <name type="scientific">Lichenifustis flavocetrariae</name>
    <dbReference type="NCBI Taxonomy" id="2949735"/>
    <lineage>
        <taxon>Bacteria</taxon>
        <taxon>Pseudomonadati</taxon>
        <taxon>Pseudomonadota</taxon>
        <taxon>Alphaproteobacteria</taxon>
        <taxon>Hyphomicrobiales</taxon>
        <taxon>Lichenihabitantaceae</taxon>
        <taxon>Lichenifustis</taxon>
    </lineage>
</organism>
<evidence type="ECO:0000313" key="2">
    <source>
        <dbReference type="Proteomes" id="UP001165667"/>
    </source>
</evidence>
<sequence>MSYADLQRPSSTTNTYADIWKDAIDRNNRAYADRGDHRFVDGNAPVTEAHFVIWSARKSVVLSVLDTVTGCTLKVVRSAAHATIRSCPMRLAIYEGALVRTMEGGFGCYLELGRMAAGDVADPDRAAAYASYDLTTRTIHTGFVVDHEAIEGCSQNIPLPR</sequence>
<dbReference type="Proteomes" id="UP001165667">
    <property type="component" value="Unassembled WGS sequence"/>
</dbReference>
<evidence type="ECO:0000313" key="1">
    <source>
        <dbReference type="EMBL" id="MCW6512526.1"/>
    </source>
</evidence>
<dbReference type="EMBL" id="JAMOIM010000053">
    <property type="protein sequence ID" value="MCW6512526.1"/>
    <property type="molecule type" value="Genomic_DNA"/>
</dbReference>
<comment type="caution">
    <text evidence="1">The sequence shown here is derived from an EMBL/GenBank/DDBJ whole genome shotgun (WGS) entry which is preliminary data.</text>
</comment>
<protein>
    <submittedName>
        <fullName evidence="1">Uncharacterized protein</fullName>
    </submittedName>
</protein>
<accession>A0AA42CN98</accession>
<proteinExistence type="predicted"/>
<gene>
    <name evidence="1" type="ORF">M8523_31945</name>
</gene>
<dbReference type="RefSeq" id="WP_282588903.1">
    <property type="nucleotide sequence ID" value="NZ_JAMOIM010000053.1"/>
</dbReference>